<dbReference type="InterPro" id="IPR036533">
    <property type="entry name" value="BAG_dom_sf"/>
</dbReference>
<dbReference type="InterPro" id="IPR000626">
    <property type="entry name" value="Ubiquitin-like_dom"/>
</dbReference>
<feature type="region of interest" description="Disordered" evidence="2">
    <location>
        <begin position="132"/>
        <end position="157"/>
    </location>
</feature>
<feature type="domain" description="Ubiquitin-like" evidence="3">
    <location>
        <begin position="5"/>
        <end position="75"/>
    </location>
</feature>
<dbReference type="SUPFAM" id="SSF54236">
    <property type="entry name" value="Ubiquitin-like"/>
    <property type="match status" value="1"/>
</dbReference>
<dbReference type="GO" id="GO:0051087">
    <property type="term" value="F:protein-folding chaperone binding"/>
    <property type="evidence" value="ECO:0007669"/>
    <property type="project" value="InterPro"/>
</dbReference>
<evidence type="ECO:0000259" key="3">
    <source>
        <dbReference type="PROSITE" id="PS50053"/>
    </source>
</evidence>
<keyword evidence="1" id="KW-0143">Chaperone</keyword>
<dbReference type="Pfam" id="PF02179">
    <property type="entry name" value="BAG"/>
    <property type="match status" value="1"/>
</dbReference>
<dbReference type="Pfam" id="PF00240">
    <property type="entry name" value="ubiquitin"/>
    <property type="match status" value="1"/>
</dbReference>
<organism evidence="4">
    <name type="scientific">Tetraselmis sp. GSL018</name>
    <dbReference type="NCBI Taxonomy" id="582737"/>
    <lineage>
        <taxon>Eukaryota</taxon>
        <taxon>Viridiplantae</taxon>
        <taxon>Chlorophyta</taxon>
        <taxon>core chlorophytes</taxon>
        <taxon>Chlorodendrophyceae</taxon>
        <taxon>Chlorodendrales</taxon>
        <taxon>Chlorodendraceae</taxon>
        <taxon>Tetraselmis</taxon>
    </lineage>
</organism>
<dbReference type="Gene3D" id="1.20.58.120">
    <property type="entry name" value="BAG domain"/>
    <property type="match status" value="1"/>
</dbReference>
<feature type="region of interest" description="Disordered" evidence="2">
    <location>
        <begin position="91"/>
        <end position="114"/>
    </location>
</feature>
<evidence type="ECO:0000313" key="4">
    <source>
        <dbReference type="EMBL" id="JAC83430.1"/>
    </source>
</evidence>
<dbReference type="PANTHER" id="PTHR12329">
    <property type="entry name" value="BCL2-ASSOCIATED ATHANOGENE"/>
    <property type="match status" value="1"/>
</dbReference>
<dbReference type="InterPro" id="IPR003103">
    <property type="entry name" value="BAG_domain"/>
</dbReference>
<proteinExistence type="predicted"/>
<dbReference type="InterPro" id="IPR029071">
    <property type="entry name" value="Ubiquitin-like_domsf"/>
</dbReference>
<dbReference type="AlphaFoldDB" id="A0A061SKJ7"/>
<dbReference type="PANTHER" id="PTHR12329:SF16">
    <property type="entry name" value="BAG FAMILY MOLECULAR CHAPERONE REGULATOR 1"/>
    <property type="match status" value="1"/>
</dbReference>
<protein>
    <recommendedName>
        <fullName evidence="3">Ubiquitin-like domain-containing protein</fullName>
    </recommendedName>
</protein>
<evidence type="ECO:0000256" key="1">
    <source>
        <dbReference type="ARBA" id="ARBA00023186"/>
    </source>
</evidence>
<gene>
    <name evidence="4" type="ORF">TSPGSL018_3377</name>
</gene>
<dbReference type="GO" id="GO:0005737">
    <property type="term" value="C:cytoplasm"/>
    <property type="evidence" value="ECO:0007669"/>
    <property type="project" value="TreeGrafter"/>
</dbReference>
<dbReference type="Gene3D" id="3.10.20.90">
    <property type="entry name" value="Phosphatidylinositol 3-kinase Catalytic Subunit, Chain A, domain 1"/>
    <property type="match status" value="1"/>
</dbReference>
<dbReference type="InterPro" id="IPR039773">
    <property type="entry name" value="BAG_chaperone_regulator"/>
</dbReference>
<dbReference type="PROSITE" id="PS50053">
    <property type="entry name" value="UBIQUITIN_2"/>
    <property type="match status" value="1"/>
</dbReference>
<dbReference type="EMBL" id="GBEZ01001552">
    <property type="protein sequence ID" value="JAC83430.1"/>
    <property type="molecule type" value="Transcribed_RNA"/>
</dbReference>
<dbReference type="SUPFAM" id="SSF63491">
    <property type="entry name" value="BAG domain"/>
    <property type="match status" value="1"/>
</dbReference>
<sequence length="184" mass="20297">MSTSHKISVHCPYKLQKCIVDIPADNSFGDLKVLVSERIGIEPRFFKLVFRGRERSEGDALYAAGVKDGSKVVVVETEEYLQKRRKELTSHGLFDDVPMEEDSQAGAPAVAEEHDEVKRQIEAIRGEVDDLNAQVRELQESAQSGPPSDAGDSRADSDKKLKIVMELLTQKLLKLDSLDASGSA</sequence>
<dbReference type="GO" id="GO:0050821">
    <property type="term" value="P:protein stabilization"/>
    <property type="evidence" value="ECO:0007669"/>
    <property type="project" value="TreeGrafter"/>
</dbReference>
<reference evidence="4" key="1">
    <citation type="submission" date="2014-05" db="EMBL/GenBank/DDBJ databases">
        <title>The transcriptome of the halophilic microalga Tetraselmis sp. GSL018 isolated from the Great Salt Lake, Utah.</title>
        <authorList>
            <person name="Jinkerson R.E."/>
            <person name="D'Adamo S."/>
            <person name="Posewitz M.C."/>
        </authorList>
    </citation>
    <scope>NUCLEOTIDE SEQUENCE</scope>
    <source>
        <strain evidence="4">GSL018</strain>
    </source>
</reference>
<name>A0A061SKJ7_9CHLO</name>
<accession>A0A061SKJ7</accession>
<evidence type="ECO:0000256" key="2">
    <source>
        <dbReference type="SAM" id="MobiDB-lite"/>
    </source>
</evidence>
<dbReference type="GO" id="GO:0000774">
    <property type="term" value="F:adenyl-nucleotide exchange factor activity"/>
    <property type="evidence" value="ECO:0007669"/>
    <property type="project" value="TreeGrafter"/>
</dbReference>